<reference evidence="2 3" key="1">
    <citation type="submission" date="2019-06" db="EMBL/GenBank/DDBJ databases">
        <authorList>
            <person name="Broberg M."/>
        </authorList>
    </citation>
    <scope>NUCLEOTIDE SEQUENCE [LARGE SCALE GENOMIC DNA]</scope>
</reference>
<dbReference type="Gene3D" id="2.60.120.260">
    <property type="entry name" value="Galactose-binding domain-like"/>
    <property type="match status" value="1"/>
</dbReference>
<protein>
    <recommendedName>
        <fullName evidence="4">Secreted protein</fullName>
    </recommendedName>
</protein>
<keyword evidence="1" id="KW-0732">Signal</keyword>
<dbReference type="Proteomes" id="UP000766486">
    <property type="component" value="Unassembled WGS sequence"/>
</dbReference>
<keyword evidence="3" id="KW-1185">Reference proteome</keyword>
<name>A0ABY6UPZ4_BIOOC</name>
<dbReference type="PANTHER" id="PTHR36848:SF2">
    <property type="entry name" value="SECRETED PROTEIN"/>
    <property type="match status" value="1"/>
</dbReference>
<gene>
    <name evidence="2" type="ORF">CLO192961_LOCUS328970</name>
</gene>
<feature type="signal peptide" evidence="1">
    <location>
        <begin position="1"/>
        <end position="19"/>
    </location>
</feature>
<evidence type="ECO:0000313" key="2">
    <source>
        <dbReference type="EMBL" id="VUC32724.1"/>
    </source>
</evidence>
<evidence type="ECO:0008006" key="4">
    <source>
        <dbReference type="Google" id="ProtNLM"/>
    </source>
</evidence>
<evidence type="ECO:0000256" key="1">
    <source>
        <dbReference type="SAM" id="SignalP"/>
    </source>
</evidence>
<accession>A0ABY6UPZ4</accession>
<dbReference type="SUPFAM" id="SSF49785">
    <property type="entry name" value="Galactose-binding domain-like"/>
    <property type="match status" value="1"/>
</dbReference>
<dbReference type="Pfam" id="PF17132">
    <property type="entry name" value="Glyco_hydro_106"/>
    <property type="match status" value="1"/>
</dbReference>
<feature type="chain" id="PRO_5045426122" description="Secreted protein" evidence="1">
    <location>
        <begin position="20"/>
        <end position="958"/>
    </location>
</feature>
<dbReference type="InterPro" id="IPR053161">
    <property type="entry name" value="Ulvan_degrading_GH"/>
</dbReference>
<sequence>MMFNQLFVGLLCFGRLSNGFTNGRRDNADASLGKPTLYQCPRFRWWWPGGWIEPEEVTEEIQSIINSGFGGGEIGDVRDSITEPSDPKIYGWAQERWNKGISAAYTQSNKMGGYVDLTLGPHWPTGFPGYTPDSPETMKELVHGQVIIEAGKSYNGSLPLPEIAPSGNSTVNHVNATAKLVAVLTARTSTTNVSASILEIDHDSIALVTDRVSDDKTITWKAPDDGVNSNGPELTYPWPAYIVDHFSEAGVLAGVNYWDEKILTSDMRDALSKSGGSMFEDSLELKYTQYWTLNFLNEFQSRRGYDLSPFLLYVLKDTNTFSGDAQVAAQIMNDFYQTVSDLYVNYRLKPLQKWVNSLGLKLRIQPYTASFDSSLISSLVDIPEGESLGFDGTPDSFRVLATGRDIVGTTILSDELGAYFGKAYGVTWKFLLTTANHDMSLGVNQIVIHGYPYQTSQTSLWPGYAPFTPLGSTSNGFADAWGPRQPQWKYATKASGYLANAQKLLQGGGPSVDIAILNDEWGVTAAWDDTSLNAAGYSYQFPTPELLLYHSVKVHGGRLAPDGPKYKAMVVNSTAMNLETAELLLSYGQTALPIVLVGDLPTTTFSYFPDAETKTGNMHKVLSDVRNLNTTASVSTGLDVPAALKKLGVTPSAQYSLGSNATLTTLRRTKDSGYIYWIYNGGETKFSGSVKLEGEYQPLRIDLFSGSVSPMPVFNIAGGYTSVEISIASGASIAIYLGENNPFGAGSLDAYLISTTCRSYIRDGSVYIASNVSCTAETNIGKSVSLSPEENLPSPISSFAWTLSVEDWAPASVNETGANSYKTTKTNLSSITLNELRPWNEIDGLETASGIATYKTAFNINKSIAETRVLLDVGNVEGTWGLGLNGKTVTEVDWFGSEPLDVTDYVKDGNNELEITVSTTLWNKLIEVWPAVYGSLDPQEIGLTGPVTITYVSEKRVN</sequence>
<proteinExistence type="predicted"/>
<evidence type="ECO:0000313" key="3">
    <source>
        <dbReference type="Proteomes" id="UP000766486"/>
    </source>
</evidence>
<dbReference type="InterPro" id="IPR008979">
    <property type="entry name" value="Galactose-bd-like_sf"/>
</dbReference>
<comment type="caution">
    <text evidence="2">The sequence shown here is derived from an EMBL/GenBank/DDBJ whole genome shotgun (WGS) entry which is preliminary data.</text>
</comment>
<dbReference type="PANTHER" id="PTHR36848">
    <property type="entry name" value="DNA-BINDING PROTEIN (PUTATIVE SECRETED PROTEIN)-RELATED"/>
    <property type="match status" value="1"/>
</dbReference>
<organism evidence="2 3">
    <name type="scientific">Bionectria ochroleuca</name>
    <name type="common">Gliocladium roseum</name>
    <dbReference type="NCBI Taxonomy" id="29856"/>
    <lineage>
        <taxon>Eukaryota</taxon>
        <taxon>Fungi</taxon>
        <taxon>Dikarya</taxon>
        <taxon>Ascomycota</taxon>
        <taxon>Pezizomycotina</taxon>
        <taxon>Sordariomycetes</taxon>
        <taxon>Hypocreomycetidae</taxon>
        <taxon>Hypocreales</taxon>
        <taxon>Bionectriaceae</taxon>
        <taxon>Clonostachys</taxon>
    </lineage>
</organism>
<dbReference type="EMBL" id="CABFNS010000851">
    <property type="protein sequence ID" value="VUC32724.1"/>
    <property type="molecule type" value="Genomic_DNA"/>
</dbReference>